<evidence type="ECO:0000256" key="1">
    <source>
        <dbReference type="SAM" id="MobiDB-lite"/>
    </source>
</evidence>
<name>A0A3N4INX7_ASCIM</name>
<feature type="region of interest" description="Disordered" evidence="1">
    <location>
        <begin position="245"/>
        <end position="283"/>
    </location>
</feature>
<evidence type="ECO:0000313" key="3">
    <source>
        <dbReference type="Proteomes" id="UP000275078"/>
    </source>
</evidence>
<feature type="compositionally biased region" description="Low complexity" evidence="1">
    <location>
        <begin position="12"/>
        <end position="31"/>
    </location>
</feature>
<dbReference type="Pfam" id="PF10253">
    <property type="entry name" value="PRCC"/>
    <property type="match status" value="1"/>
</dbReference>
<dbReference type="STRING" id="1160509.A0A3N4INX7"/>
<organism evidence="2 3">
    <name type="scientific">Ascobolus immersus RN42</name>
    <dbReference type="NCBI Taxonomy" id="1160509"/>
    <lineage>
        <taxon>Eukaryota</taxon>
        <taxon>Fungi</taxon>
        <taxon>Dikarya</taxon>
        <taxon>Ascomycota</taxon>
        <taxon>Pezizomycotina</taxon>
        <taxon>Pezizomycetes</taxon>
        <taxon>Pezizales</taxon>
        <taxon>Ascobolaceae</taxon>
        <taxon>Ascobolus</taxon>
    </lineage>
</organism>
<gene>
    <name evidence="2" type="ORF">BJ508DRAFT_410556</name>
</gene>
<proteinExistence type="predicted"/>
<dbReference type="OrthoDB" id="2555634at2759"/>
<feature type="compositionally biased region" description="Basic and acidic residues" evidence="1">
    <location>
        <begin position="138"/>
        <end position="147"/>
    </location>
</feature>
<feature type="compositionally biased region" description="Polar residues" evidence="1">
    <location>
        <begin position="264"/>
        <end position="280"/>
    </location>
</feature>
<reference evidence="2 3" key="1">
    <citation type="journal article" date="2018" name="Nat. Ecol. Evol.">
        <title>Pezizomycetes genomes reveal the molecular basis of ectomycorrhizal truffle lifestyle.</title>
        <authorList>
            <person name="Murat C."/>
            <person name="Payen T."/>
            <person name="Noel B."/>
            <person name="Kuo A."/>
            <person name="Morin E."/>
            <person name="Chen J."/>
            <person name="Kohler A."/>
            <person name="Krizsan K."/>
            <person name="Balestrini R."/>
            <person name="Da Silva C."/>
            <person name="Montanini B."/>
            <person name="Hainaut M."/>
            <person name="Levati E."/>
            <person name="Barry K.W."/>
            <person name="Belfiori B."/>
            <person name="Cichocki N."/>
            <person name="Clum A."/>
            <person name="Dockter R.B."/>
            <person name="Fauchery L."/>
            <person name="Guy J."/>
            <person name="Iotti M."/>
            <person name="Le Tacon F."/>
            <person name="Lindquist E.A."/>
            <person name="Lipzen A."/>
            <person name="Malagnac F."/>
            <person name="Mello A."/>
            <person name="Molinier V."/>
            <person name="Miyauchi S."/>
            <person name="Poulain J."/>
            <person name="Riccioni C."/>
            <person name="Rubini A."/>
            <person name="Sitrit Y."/>
            <person name="Splivallo R."/>
            <person name="Traeger S."/>
            <person name="Wang M."/>
            <person name="Zifcakova L."/>
            <person name="Wipf D."/>
            <person name="Zambonelli A."/>
            <person name="Paolocci F."/>
            <person name="Nowrousian M."/>
            <person name="Ottonello S."/>
            <person name="Baldrian P."/>
            <person name="Spatafora J.W."/>
            <person name="Henrissat B."/>
            <person name="Nagy L.G."/>
            <person name="Aury J.M."/>
            <person name="Wincker P."/>
            <person name="Grigoriev I.V."/>
            <person name="Bonfante P."/>
            <person name="Martin F.M."/>
        </authorList>
    </citation>
    <scope>NUCLEOTIDE SEQUENCE [LARGE SCALE GENOMIC DNA]</scope>
    <source>
        <strain evidence="2 3">RN42</strain>
    </source>
</reference>
<dbReference type="PANTHER" id="PTHR13621">
    <property type="entry name" value="PROLINE-RICH PROTEIN PRCC"/>
    <property type="match status" value="1"/>
</dbReference>
<dbReference type="Proteomes" id="UP000275078">
    <property type="component" value="Unassembled WGS sequence"/>
</dbReference>
<keyword evidence="3" id="KW-1185">Reference proteome</keyword>
<accession>A0A3N4INX7</accession>
<evidence type="ECO:0000313" key="2">
    <source>
        <dbReference type="EMBL" id="RPA87873.1"/>
    </source>
</evidence>
<dbReference type="GO" id="GO:0005634">
    <property type="term" value="C:nucleus"/>
    <property type="evidence" value="ECO:0007669"/>
    <property type="project" value="TreeGrafter"/>
</dbReference>
<dbReference type="InterPro" id="IPR018800">
    <property type="entry name" value="PRCC"/>
</dbReference>
<feature type="compositionally biased region" description="Low complexity" evidence="1">
    <location>
        <begin position="148"/>
        <end position="168"/>
    </location>
</feature>
<feature type="region of interest" description="Disordered" evidence="1">
    <location>
        <begin position="1"/>
        <end position="208"/>
    </location>
</feature>
<dbReference type="AlphaFoldDB" id="A0A3N4INX7"/>
<dbReference type="EMBL" id="ML119646">
    <property type="protein sequence ID" value="RPA87873.1"/>
    <property type="molecule type" value="Genomic_DNA"/>
</dbReference>
<dbReference type="PANTHER" id="PTHR13621:SF2">
    <property type="entry name" value="PROLINE-RICH PROTEIN PRCC"/>
    <property type="match status" value="1"/>
</dbReference>
<protein>
    <submittedName>
        <fullName evidence="2">Uncharacterized protein</fullName>
    </submittedName>
</protein>
<sequence>MLVDYGSDSDSDSPAAAPIAAPAKPKLSASLGLPKPKVVSSATNSGTEKKKIIIDLPKAAAEDDEPKSKRQRVAGGGMGLAAMLPAPKRSGANAPPPPPEPKSEVRKRVLGGGAAKDDELEGLVREAEQQLTPVGGSDGKEEKKENGTETGESSGPATTFSAAPSTAFIPRSTGRKPILPTSAFKRKKTPGSAPTVRPTSIPAKPVEAPKPAPISLFGSGPSLDFSSSISLSSTTSSAKAYEPIIHRAPTPPPAPVQEDYAAASTGSASLGPQTLEQIGQSAGLDENAMRQLRGRNKDKDIKIINFDVDKEYQQNDRDRMLGLTEEFNPVRAVAPGRHQITSLLNIAQSQKGALEDHFAQGKRNKKEAGAKYGW</sequence>